<organism evidence="1 2">
    <name type="scientific">Paractinoplanes durhamensis</name>
    <dbReference type="NCBI Taxonomy" id="113563"/>
    <lineage>
        <taxon>Bacteria</taxon>
        <taxon>Bacillati</taxon>
        <taxon>Actinomycetota</taxon>
        <taxon>Actinomycetes</taxon>
        <taxon>Micromonosporales</taxon>
        <taxon>Micromonosporaceae</taxon>
        <taxon>Paractinoplanes</taxon>
    </lineage>
</organism>
<dbReference type="EMBL" id="BOML01000022">
    <property type="protein sequence ID" value="GIE01457.1"/>
    <property type="molecule type" value="Genomic_DNA"/>
</dbReference>
<proteinExistence type="predicted"/>
<keyword evidence="2" id="KW-1185">Reference proteome</keyword>
<name>A0ABQ3YV40_9ACTN</name>
<evidence type="ECO:0000313" key="1">
    <source>
        <dbReference type="EMBL" id="GIE01457.1"/>
    </source>
</evidence>
<dbReference type="Gene3D" id="2.60.60.30">
    <property type="entry name" value="sav2460 like domains"/>
    <property type="match status" value="1"/>
</dbReference>
<dbReference type="InterPro" id="IPR051324">
    <property type="entry name" value="Stress/Tellurium_Resist"/>
</dbReference>
<comment type="caution">
    <text evidence="1">The sequence shown here is derived from an EMBL/GenBank/DDBJ whole genome shotgun (WGS) entry which is preliminary data.</text>
</comment>
<protein>
    <submittedName>
        <fullName evidence="1">Uncharacterized protein</fullName>
    </submittedName>
</protein>
<dbReference type="Proteomes" id="UP000637628">
    <property type="component" value="Unassembled WGS sequence"/>
</dbReference>
<dbReference type="RefSeq" id="WP_203727136.1">
    <property type="nucleotide sequence ID" value="NZ_BAAATX010000017.1"/>
</dbReference>
<reference evidence="1 2" key="1">
    <citation type="submission" date="2021-01" db="EMBL/GenBank/DDBJ databases">
        <title>Whole genome shotgun sequence of Actinoplanes durhamensis NBRC 14914.</title>
        <authorList>
            <person name="Komaki H."/>
            <person name="Tamura T."/>
        </authorList>
    </citation>
    <scope>NUCLEOTIDE SEQUENCE [LARGE SCALE GENOMIC DNA]</scope>
    <source>
        <strain evidence="1 2">NBRC 14914</strain>
    </source>
</reference>
<evidence type="ECO:0000313" key="2">
    <source>
        <dbReference type="Proteomes" id="UP000637628"/>
    </source>
</evidence>
<dbReference type="PANTHER" id="PTHR32097:SF18">
    <property type="entry name" value="RING-TYPE DOMAIN-CONTAINING PROTEIN"/>
    <property type="match status" value="1"/>
</dbReference>
<sequence length="723" mass="78968">MDALERIGFDRLGLVVTPAGIATQAVAAPLLAEFAHVGVRFVNPEEITDGLAGGHRELIAHVRVKRGETGTYAPLFRGFPETLPEFDNALFRFVVARVRMLGREDTPESWHDALDFQRFSWWPASSIPQDAERADADRRAQALLPGDSRVEWITVRIVGREELEARLADWMRDCFGSAASLREDVQSDLGVLVGRLGVDGIAIGDVRFRENRTLLFELIWALDRTRLPFTGAGPDDLLRLFAKLTGGDLSLAEPVGYPRLSRADRRIVVNTLEVSDRLGDVFRRRGLWLAIDRGLHVGEFRAPLVQKTFARLRNSRHDRASFPSRFERLLADGKTAGAARIAAAEAPGVLGRSLRRLGSLAATGPKDRAALVGALTGAAERIPLRVLLAARAQVADNGRTYPRVVFGKDGSSLPIVREPGHLAVPAEFRAELLGAIDAAVDAAIEAKGDWHGETVHIEPGLDRLLLPDQLRATAQGLVQVERGSRLPLGEADVVRLFVHWREDGETSDLDLSCMVLDASFAFVDQVSWTNLGNGVLTHSGDLTSAPDGAEEFLDIDLTKAAKLGHKRGWRYLVPVIFRYAGPTFDALAEACTGWMLRTDATSATRVFDPATVANAFALTGGKRYAVPMLLDLETHEILYVDVYLQSEPRARVEKDGHDIATLVSAVAGRHHTKVSVAALALRHARVRGAELVDDPAKATITFGTASECTYDALQPEKLLADLL</sequence>
<gene>
    <name evidence="1" type="ORF">Adu01nite_28070</name>
</gene>
<dbReference type="PANTHER" id="PTHR32097">
    <property type="entry name" value="CAMP-BINDING PROTEIN 1-RELATED"/>
    <property type="match status" value="1"/>
</dbReference>
<accession>A0ABQ3YV40</accession>